<dbReference type="SUPFAM" id="SSF48008">
    <property type="entry name" value="GntR ligand-binding domain-like"/>
    <property type="match status" value="1"/>
</dbReference>
<keyword evidence="2" id="KW-0238">DNA-binding</keyword>
<gene>
    <name evidence="5" type="primary">nanR_1</name>
    <name evidence="5" type="ORF">PS900_02901</name>
</gene>
<dbReference type="EMBL" id="CABVIE010000008">
    <property type="protein sequence ID" value="VVP02264.1"/>
    <property type="molecule type" value="Genomic_DNA"/>
</dbReference>
<protein>
    <submittedName>
        <fullName evidence="5">Transcriptional regulator NanR</fullName>
    </submittedName>
</protein>
<name>A0A8H2NSH7_PSEFL</name>
<dbReference type="InterPro" id="IPR008920">
    <property type="entry name" value="TF_FadR/GntR_C"/>
</dbReference>
<organism evidence="5 6">
    <name type="scientific">Pseudomonas fluorescens</name>
    <dbReference type="NCBI Taxonomy" id="294"/>
    <lineage>
        <taxon>Bacteria</taxon>
        <taxon>Pseudomonadati</taxon>
        <taxon>Pseudomonadota</taxon>
        <taxon>Gammaproteobacteria</taxon>
        <taxon>Pseudomonadales</taxon>
        <taxon>Pseudomonadaceae</taxon>
        <taxon>Pseudomonas</taxon>
    </lineage>
</organism>
<evidence type="ECO:0000256" key="1">
    <source>
        <dbReference type="ARBA" id="ARBA00023015"/>
    </source>
</evidence>
<dbReference type="GO" id="GO:0003700">
    <property type="term" value="F:DNA-binding transcription factor activity"/>
    <property type="evidence" value="ECO:0007669"/>
    <property type="project" value="InterPro"/>
</dbReference>
<comment type="caution">
    <text evidence="5">The sequence shown here is derived from an EMBL/GenBank/DDBJ whole genome shotgun (WGS) entry which is preliminary data.</text>
</comment>
<keyword evidence="1" id="KW-0805">Transcription regulation</keyword>
<dbReference type="Proteomes" id="UP000325723">
    <property type="component" value="Unassembled WGS sequence"/>
</dbReference>
<dbReference type="Pfam" id="PF07729">
    <property type="entry name" value="FCD"/>
    <property type="match status" value="1"/>
</dbReference>
<dbReference type="CDD" id="cd07377">
    <property type="entry name" value="WHTH_GntR"/>
    <property type="match status" value="1"/>
</dbReference>
<proteinExistence type="predicted"/>
<accession>A0A8H2NSH7</accession>
<keyword evidence="3" id="KW-0804">Transcription</keyword>
<dbReference type="InterPro" id="IPR036388">
    <property type="entry name" value="WH-like_DNA-bd_sf"/>
</dbReference>
<dbReference type="PROSITE" id="PS50949">
    <property type="entry name" value="HTH_GNTR"/>
    <property type="match status" value="1"/>
</dbReference>
<dbReference type="Gene3D" id="1.20.120.530">
    <property type="entry name" value="GntR ligand-binding domain-like"/>
    <property type="match status" value="1"/>
</dbReference>
<dbReference type="Gene3D" id="1.10.10.10">
    <property type="entry name" value="Winged helix-like DNA-binding domain superfamily/Winged helix DNA-binding domain"/>
    <property type="match status" value="1"/>
</dbReference>
<dbReference type="InterPro" id="IPR000524">
    <property type="entry name" value="Tscrpt_reg_HTH_GntR"/>
</dbReference>
<dbReference type="SUPFAM" id="SSF46785">
    <property type="entry name" value="Winged helix' DNA-binding domain"/>
    <property type="match status" value="1"/>
</dbReference>
<dbReference type="SMART" id="SM00345">
    <property type="entry name" value="HTH_GNTR"/>
    <property type="match status" value="1"/>
</dbReference>
<evidence type="ECO:0000313" key="5">
    <source>
        <dbReference type="EMBL" id="VVP02264.1"/>
    </source>
</evidence>
<evidence type="ECO:0000313" key="6">
    <source>
        <dbReference type="Proteomes" id="UP000325723"/>
    </source>
</evidence>
<dbReference type="PRINTS" id="PR00035">
    <property type="entry name" value="HTHGNTR"/>
</dbReference>
<dbReference type="InterPro" id="IPR036390">
    <property type="entry name" value="WH_DNA-bd_sf"/>
</dbReference>
<dbReference type="GO" id="GO:0003677">
    <property type="term" value="F:DNA binding"/>
    <property type="evidence" value="ECO:0007669"/>
    <property type="project" value="UniProtKB-KW"/>
</dbReference>
<reference evidence="5 6" key="1">
    <citation type="submission" date="2019-09" db="EMBL/GenBank/DDBJ databases">
        <authorList>
            <person name="Chandra G."/>
            <person name="Truman W A."/>
        </authorList>
    </citation>
    <scope>NUCLEOTIDE SEQUENCE [LARGE SCALE GENOMIC DNA]</scope>
    <source>
        <strain evidence="5">PS900</strain>
    </source>
</reference>
<evidence type="ECO:0000256" key="2">
    <source>
        <dbReference type="ARBA" id="ARBA00023125"/>
    </source>
</evidence>
<dbReference type="PANTHER" id="PTHR43537:SF5">
    <property type="entry name" value="UXU OPERON TRANSCRIPTIONAL REGULATOR"/>
    <property type="match status" value="1"/>
</dbReference>
<evidence type="ECO:0000256" key="3">
    <source>
        <dbReference type="ARBA" id="ARBA00023163"/>
    </source>
</evidence>
<dbReference type="PANTHER" id="PTHR43537">
    <property type="entry name" value="TRANSCRIPTIONAL REGULATOR, GNTR FAMILY"/>
    <property type="match status" value="1"/>
</dbReference>
<dbReference type="AlphaFoldDB" id="A0A8H2NSH7"/>
<sequence length="285" mass="32116">MSYRYREQARSYKVIVQLRCAMMRFQPPNFSRQMFTMENPNDAPRLPRKRRSLAQELVTVLSEQIRDGHLKRGDKLPTESAIMDAHGVSRTVVREAISRLQAAGQVETRHGIGTFVLDTPSPSGFRIDPATVVTLRDVLAILELRISLEVESAGLAAQRRSPEQLANMRAALDALNESAAHASDAVASDFAFHLEIALSTGNRYFTDIMTHLGTSIIPRTRLNSARLAHDDQQHYMSRLGREHEEIYDAIARQDSDAARAAMRLHLTNSRERLRHAHEEAEAQRG</sequence>
<evidence type="ECO:0000259" key="4">
    <source>
        <dbReference type="PROSITE" id="PS50949"/>
    </source>
</evidence>
<dbReference type="Pfam" id="PF00392">
    <property type="entry name" value="GntR"/>
    <property type="match status" value="1"/>
</dbReference>
<dbReference type="SMART" id="SM00895">
    <property type="entry name" value="FCD"/>
    <property type="match status" value="1"/>
</dbReference>
<feature type="domain" description="HTH gntR-type" evidence="4">
    <location>
        <begin position="51"/>
        <end position="119"/>
    </location>
</feature>
<dbReference type="InterPro" id="IPR011711">
    <property type="entry name" value="GntR_C"/>
</dbReference>